<comment type="caution">
    <text evidence="6">The sequence shown here is derived from an EMBL/GenBank/DDBJ whole genome shotgun (WGS) entry which is preliminary data.</text>
</comment>
<keyword evidence="7" id="KW-1185">Reference proteome</keyword>
<feature type="region of interest" description="Disordered" evidence="3">
    <location>
        <begin position="1"/>
        <end position="64"/>
    </location>
</feature>
<evidence type="ECO:0000313" key="7">
    <source>
        <dbReference type="Proteomes" id="UP000037460"/>
    </source>
</evidence>
<dbReference type="EMBL" id="JWZX01002845">
    <property type="protein sequence ID" value="KOO26475.1"/>
    <property type="molecule type" value="Genomic_DNA"/>
</dbReference>
<sequence length="1494" mass="158351">MSSTLNAIDMTPDETPAAEKPTMTAPDPEEAAAKKPTKRSNSFSRRANRGGKKKEEDAMPNAGGVGGGAAVAPAAGGGAAAVEDTGYVDEEAVAAKPSFKLEKQGNPLTDAIQKEAVELFEAGAYDDAGEKFYYLAEAAHQAGDRQQECTALQNMGTSMVMLGSLFEASRCYDSALRLAETPAAEIEVLESLVWCHSELGALDKAVAALHQLRMVHESLEPPDDEAVISDLISEASCRAQLEQHEEAKEVLEAALQRAMEKLPEGAVRSKWQARASSDLAQVKLQLGDAHGALALYRAVLDLAHATNDGEREMRAHGNLSFVYRLLGDLEPAVSHQQQAVDQAAALKDVFMEGRGNLDLAMTLRLRGSLDEAVVALQRALAIASELDDDEAKGECNTRLGAVFVQQKEWSKALPCLLQSASVWTVLAESLHETHKERVVAGEAGGDDPESLQFFDEHADTTSLLVASLIALQPQHSLPSLLAAEAGRCVTLRHLLADNPIRNLGATSTESRVKYGDNVSDALEEVEEDAPGTAPGATPSVPAGPALISTPEHVSEALSHLGEISGKSGAKSPGMCLYYALLEADRDATPPKTTPKPPPGAQGDASMQRLAEADAAEAEPEPPDDEIILWVLDGEGKCVLLHRTPARAKDGRSFSSLLSDYLTKVSLSFEGHLVRGPPEKEEVHGARKEELAERGQGAEPDPYAPGVNGALVEATKVATLLGMAPDTALTGEEATGYAVGLALGGRRRLVHIASHARPRVLALTPMVGESSKTMANAALEAQQVAREMMMAVERGELSADSEEVKGQLEEAEQIMAEAAPATALVERAQQLGPLGDGLIVVDALSDRPLKGFPTVVLAGSHSGYGSISHDGALGLPRALLCAGARAVVGAMHEVADAPATTLFAAFYEALTKPGPPISQAEALRQAMLATRQADGGNVPDWIHLWTPAHFYKGGYGLIGLTATSAVLTYVHEMNVLVPPLLAALTAGYWSLGLSDLQQKHQALRRNFPVLIHIRYFLESIRPEIQQYLIESDNIAAPFSREARTLVYNRSKGLPDTTAFGTKRNVYLEGHEWAAHSMFPKHLDPAVAGRVTIGGKLCKQPYSASLFNVSAMSYGALSGNAVSALNLGAQIAGCYHNTGEGGISRFHKLGGDIVWNVGTGYFACGYTDKDGVRRFDEELFKANAALPQVKMIELKLSQGAKPGHGGLLTAAKITAVIAEARGLGEPPYSDCNSPASHSAFNSVFGCLQFIAKLRELSGGKPVGMKMCVGQPAEVAALVHAMLDTGITPDFITIDGAEGGTGAAPLEFQNSIGFPLAEGLRLVNSLLTGAGLRKEVKLIASGKVYDGFSLVRTLAHGADVVNAARAFMFGLGCIQALQCNSNKCPTGITTQDPRLESGLDVASKSERVANLHRATVKAALEIVGALGVESPSMVSGKHLYRRDSGMHTVPFSKLHSENFPALETPGVLLDSAMPGVPEQLALWWKQGGELYRSTKGV</sequence>
<dbReference type="GO" id="GO:0015930">
    <property type="term" value="F:glutamate synthase activity"/>
    <property type="evidence" value="ECO:0007669"/>
    <property type="project" value="InterPro"/>
</dbReference>
<dbReference type="Pfam" id="PF01645">
    <property type="entry name" value="Glu_synthase"/>
    <property type="match status" value="1"/>
</dbReference>
<evidence type="ECO:0000259" key="4">
    <source>
        <dbReference type="Pfam" id="PF01645"/>
    </source>
</evidence>
<feature type="domain" description="CHAT" evidence="5">
    <location>
        <begin position="706"/>
        <end position="951"/>
    </location>
</feature>
<dbReference type="GO" id="GO:0006537">
    <property type="term" value="P:glutamate biosynthetic process"/>
    <property type="evidence" value="ECO:0007669"/>
    <property type="project" value="InterPro"/>
</dbReference>
<dbReference type="InterPro" id="IPR011990">
    <property type="entry name" value="TPR-like_helical_dom_sf"/>
</dbReference>
<dbReference type="CDD" id="cd02808">
    <property type="entry name" value="GltS_FMN"/>
    <property type="match status" value="1"/>
</dbReference>
<dbReference type="Gene3D" id="1.25.40.10">
    <property type="entry name" value="Tetratricopeptide repeat domain"/>
    <property type="match status" value="2"/>
</dbReference>
<keyword evidence="2" id="KW-0175">Coiled coil</keyword>
<feature type="region of interest" description="Disordered" evidence="3">
    <location>
        <begin position="675"/>
        <end position="704"/>
    </location>
</feature>
<dbReference type="InterPro" id="IPR013785">
    <property type="entry name" value="Aldolase_TIM"/>
</dbReference>
<accession>A0A0M0JJ35</accession>
<feature type="compositionally biased region" description="Basic and acidic residues" evidence="3">
    <location>
        <begin position="676"/>
        <end position="692"/>
    </location>
</feature>
<dbReference type="PANTHER" id="PTHR43819:SF1">
    <property type="entry name" value="ARCHAEAL-TYPE GLUTAMATE SYNTHASE [NADPH]"/>
    <property type="match status" value="1"/>
</dbReference>
<dbReference type="OrthoDB" id="2127336at2759"/>
<dbReference type="Pfam" id="PF13424">
    <property type="entry name" value="TPR_12"/>
    <property type="match status" value="2"/>
</dbReference>
<evidence type="ECO:0000256" key="3">
    <source>
        <dbReference type="SAM" id="MobiDB-lite"/>
    </source>
</evidence>
<organism evidence="6 7">
    <name type="scientific">Chrysochromulina tobinii</name>
    <dbReference type="NCBI Taxonomy" id="1460289"/>
    <lineage>
        <taxon>Eukaryota</taxon>
        <taxon>Haptista</taxon>
        <taxon>Haptophyta</taxon>
        <taxon>Prymnesiophyceae</taxon>
        <taxon>Prymnesiales</taxon>
        <taxon>Chrysochromulinaceae</taxon>
        <taxon>Chrysochromulina</taxon>
    </lineage>
</organism>
<dbReference type="Proteomes" id="UP000037460">
    <property type="component" value="Unassembled WGS sequence"/>
</dbReference>
<dbReference type="SUPFAM" id="SSF51395">
    <property type="entry name" value="FMN-linked oxidoreductases"/>
    <property type="match status" value="1"/>
</dbReference>
<feature type="coiled-coil region" evidence="2">
    <location>
        <begin position="234"/>
        <end position="261"/>
    </location>
</feature>
<reference evidence="7" key="1">
    <citation type="journal article" date="2015" name="PLoS Genet.">
        <title>Genome Sequence and Transcriptome Analyses of Chrysochromulina tobin: Metabolic Tools for Enhanced Algal Fitness in the Prominent Order Prymnesiales (Haptophyceae).</title>
        <authorList>
            <person name="Hovde B.T."/>
            <person name="Deodato C.R."/>
            <person name="Hunsperger H.M."/>
            <person name="Ryken S.A."/>
            <person name="Yost W."/>
            <person name="Jha R.K."/>
            <person name="Patterson J."/>
            <person name="Monnat R.J. Jr."/>
            <person name="Barlow S.B."/>
            <person name="Starkenburg S.R."/>
            <person name="Cattolico R.A."/>
        </authorList>
    </citation>
    <scope>NUCLEOTIDE SEQUENCE</scope>
    <source>
        <strain evidence="7">CCMP291</strain>
    </source>
</reference>
<proteinExistence type="inferred from homology"/>
<evidence type="ECO:0000256" key="1">
    <source>
        <dbReference type="ARBA" id="ARBA00009716"/>
    </source>
</evidence>
<gene>
    <name evidence="6" type="ORF">Ctob_002817</name>
</gene>
<name>A0A0M0JJ35_9EUKA</name>
<dbReference type="SMART" id="SM00028">
    <property type="entry name" value="TPR"/>
    <property type="match status" value="6"/>
</dbReference>
<dbReference type="Pfam" id="PF12770">
    <property type="entry name" value="CHAT"/>
    <property type="match status" value="1"/>
</dbReference>
<protein>
    <submittedName>
        <fullName evidence="6">Membrane protein</fullName>
    </submittedName>
</protein>
<dbReference type="InterPro" id="IPR024983">
    <property type="entry name" value="CHAT_dom"/>
</dbReference>
<feature type="domain" description="Glutamate synthase" evidence="4">
    <location>
        <begin position="1102"/>
        <end position="1425"/>
    </location>
</feature>
<feature type="region of interest" description="Disordered" evidence="3">
    <location>
        <begin position="586"/>
        <end position="622"/>
    </location>
</feature>
<evidence type="ECO:0000259" key="5">
    <source>
        <dbReference type="Pfam" id="PF12770"/>
    </source>
</evidence>
<dbReference type="PANTHER" id="PTHR43819">
    <property type="entry name" value="ARCHAEAL-TYPE GLUTAMATE SYNTHASE [NADPH]"/>
    <property type="match status" value="1"/>
</dbReference>
<evidence type="ECO:0000313" key="6">
    <source>
        <dbReference type="EMBL" id="KOO26475.1"/>
    </source>
</evidence>
<dbReference type="InterPro" id="IPR019734">
    <property type="entry name" value="TPR_rpt"/>
</dbReference>
<dbReference type="Gene3D" id="3.20.20.70">
    <property type="entry name" value="Aldolase class I"/>
    <property type="match status" value="1"/>
</dbReference>
<dbReference type="InterPro" id="IPR002932">
    <property type="entry name" value="Glu_synthdom"/>
</dbReference>
<comment type="similarity">
    <text evidence="1">Belongs to the glutamate synthase family.</text>
</comment>
<evidence type="ECO:0000256" key="2">
    <source>
        <dbReference type="SAM" id="Coils"/>
    </source>
</evidence>
<feature type="compositionally biased region" description="Acidic residues" evidence="3">
    <location>
        <begin position="613"/>
        <end position="622"/>
    </location>
</feature>
<dbReference type="SUPFAM" id="SSF48452">
    <property type="entry name" value="TPR-like"/>
    <property type="match status" value="2"/>
</dbReference>